<protein>
    <submittedName>
        <fullName evidence="1">Uncharacterized protein</fullName>
    </submittedName>
</protein>
<dbReference type="HOGENOM" id="CLU_147315_0_0_9"/>
<evidence type="ECO:0000313" key="1">
    <source>
        <dbReference type="EMBL" id="EFB76072.1"/>
    </source>
</evidence>
<accession>D1PND7</accession>
<name>D1PND7_9FIRM</name>
<sequence>MDKIITVSGKEVGFRATALTPRLYRHKMGRDIVRDMNQLQRSFVKAVEVQNLQPPKEDAAEWQKKEYEEAIRSAQLDVMDLEIFENVSYIMARQYDPTLPDTADKWLDSIDGTFSIYEVLPQILELWQLTQQTTSVPKKK</sequence>
<dbReference type="STRING" id="411471.SUBVAR_05858"/>
<dbReference type="eggNOG" id="ENOG502ZW4F">
    <property type="taxonomic scope" value="Bacteria"/>
</dbReference>
<dbReference type="RefSeq" id="WP_007047232.1">
    <property type="nucleotide sequence ID" value="NZ_GG704769.1"/>
</dbReference>
<organism evidence="1 2">
    <name type="scientific">Subdoligranulum variabile DSM 15176</name>
    <dbReference type="NCBI Taxonomy" id="411471"/>
    <lineage>
        <taxon>Bacteria</taxon>
        <taxon>Bacillati</taxon>
        <taxon>Bacillota</taxon>
        <taxon>Clostridia</taxon>
        <taxon>Eubacteriales</taxon>
        <taxon>Oscillospiraceae</taxon>
        <taxon>Subdoligranulum</taxon>
    </lineage>
</organism>
<dbReference type="Proteomes" id="UP000003438">
    <property type="component" value="Unassembled WGS sequence"/>
</dbReference>
<dbReference type="EMBL" id="ACBY02000023">
    <property type="protein sequence ID" value="EFB76072.1"/>
    <property type="molecule type" value="Genomic_DNA"/>
</dbReference>
<evidence type="ECO:0000313" key="2">
    <source>
        <dbReference type="Proteomes" id="UP000003438"/>
    </source>
</evidence>
<comment type="caution">
    <text evidence="1">The sequence shown here is derived from an EMBL/GenBank/DDBJ whole genome shotgun (WGS) entry which is preliminary data.</text>
</comment>
<gene>
    <name evidence="1" type="ORF">SUBVAR_05858</name>
</gene>
<keyword evidence="2" id="KW-1185">Reference proteome</keyword>
<dbReference type="OrthoDB" id="1697664at2"/>
<dbReference type="AlphaFoldDB" id="D1PND7"/>
<proteinExistence type="predicted"/>
<reference evidence="1" key="1">
    <citation type="submission" date="2009-12" db="EMBL/GenBank/DDBJ databases">
        <authorList>
            <person name="Weinstock G."/>
            <person name="Sodergren E."/>
            <person name="Clifton S."/>
            <person name="Fulton L."/>
            <person name="Fulton B."/>
            <person name="Courtney L."/>
            <person name="Fronick C."/>
            <person name="Harrison M."/>
            <person name="Strong C."/>
            <person name="Farmer C."/>
            <person name="Delahaunty K."/>
            <person name="Markovic C."/>
            <person name="Hall O."/>
            <person name="Minx P."/>
            <person name="Tomlinson C."/>
            <person name="Mitreva M."/>
            <person name="Nelson J."/>
            <person name="Hou S."/>
            <person name="Wollam A."/>
            <person name="Pepin K.H."/>
            <person name="Johnson M."/>
            <person name="Bhonagiri V."/>
            <person name="Nash W.E."/>
            <person name="Warren W."/>
            <person name="Chinwalla A."/>
            <person name="Mardis E.R."/>
            <person name="Wilson R.K."/>
        </authorList>
    </citation>
    <scope>NUCLEOTIDE SEQUENCE [LARGE SCALE GENOMIC DNA]</scope>
    <source>
        <strain evidence="1">DSM 15176</strain>
    </source>
</reference>